<protein>
    <submittedName>
        <fullName evidence="3">Sigma-70, region 4</fullName>
    </submittedName>
</protein>
<feature type="region of interest" description="Disordered" evidence="1">
    <location>
        <begin position="371"/>
        <end position="390"/>
    </location>
</feature>
<feature type="compositionally biased region" description="Basic and acidic residues" evidence="1">
    <location>
        <begin position="371"/>
        <end position="380"/>
    </location>
</feature>
<proteinExistence type="predicted"/>
<dbReference type="InterPro" id="IPR036388">
    <property type="entry name" value="WH-like_DNA-bd_sf"/>
</dbReference>
<feature type="domain" description="RNA polymerase sigma-70 region 4" evidence="2">
    <location>
        <begin position="168"/>
        <end position="196"/>
    </location>
</feature>
<dbReference type="SUPFAM" id="SSF88659">
    <property type="entry name" value="Sigma3 and sigma4 domains of RNA polymerase sigma factors"/>
    <property type="match status" value="1"/>
</dbReference>
<gene>
    <name evidence="3" type="ORF">SAMN05421756_101643</name>
</gene>
<evidence type="ECO:0000259" key="2">
    <source>
        <dbReference type="Pfam" id="PF04545"/>
    </source>
</evidence>
<organism evidence="3 4">
    <name type="scientific">Microlunatus flavus</name>
    <dbReference type="NCBI Taxonomy" id="1036181"/>
    <lineage>
        <taxon>Bacteria</taxon>
        <taxon>Bacillati</taxon>
        <taxon>Actinomycetota</taxon>
        <taxon>Actinomycetes</taxon>
        <taxon>Propionibacteriales</taxon>
        <taxon>Propionibacteriaceae</taxon>
        <taxon>Microlunatus</taxon>
    </lineage>
</organism>
<dbReference type="Gene3D" id="1.10.10.10">
    <property type="entry name" value="Winged helix-like DNA-binding domain superfamily/Winged helix DNA-binding domain"/>
    <property type="match status" value="1"/>
</dbReference>
<dbReference type="Proteomes" id="UP000198504">
    <property type="component" value="Unassembled WGS sequence"/>
</dbReference>
<dbReference type="InterPro" id="IPR007630">
    <property type="entry name" value="RNA_pol_sigma70_r4"/>
</dbReference>
<evidence type="ECO:0000313" key="3">
    <source>
        <dbReference type="EMBL" id="SEP77235.1"/>
    </source>
</evidence>
<evidence type="ECO:0000256" key="1">
    <source>
        <dbReference type="SAM" id="MobiDB-lite"/>
    </source>
</evidence>
<reference evidence="4" key="1">
    <citation type="submission" date="2016-10" db="EMBL/GenBank/DDBJ databases">
        <authorList>
            <person name="Varghese N."/>
            <person name="Submissions S."/>
        </authorList>
    </citation>
    <scope>NUCLEOTIDE SEQUENCE [LARGE SCALE GENOMIC DNA]</scope>
    <source>
        <strain evidence="4">CGMCC 4.6856</strain>
    </source>
</reference>
<dbReference type="AlphaFoldDB" id="A0A1H9AKZ0"/>
<keyword evidence="4" id="KW-1185">Reference proteome</keyword>
<evidence type="ECO:0000313" key="4">
    <source>
        <dbReference type="Proteomes" id="UP000198504"/>
    </source>
</evidence>
<sequence>MTHAQQGNTSALSANLFYPESLTAVRECSGPCGQAKPATAFPTISRKAGARHGVCRACRDDRLRIARSIRPSARDDDPSVQRQKVYDVCRDVVVAHAGQPVSLTQIFIEVFDSVKFVPSESDVRASLEKLLKEESQLIKSHGDAYAWEAHGQAPSVPSAPSRVEEMLRRRLQGQTLDEIGLEFDLTRERVRQILKQHGGPSAKEVRNLRATQVRLTQVDRDAAATSEIRAALKDSKPMSAEEVAELTGLDAADVWRSWPRDLSHLRLWGTGKITSRWTDAEILAALQEASTYEFPLTTTAYRELIRVGQVVGPSVPRIGQRFGSWSAACAEAGVVSGERPNRNYESKWSDEDLLKIVLTYLLDPQSPNSAHRFDDWRRQNAPDGPSAQTLRNRFGSWTELKRRALALKG</sequence>
<accession>A0A1H9AKZ0</accession>
<name>A0A1H9AKZ0_9ACTN</name>
<dbReference type="STRING" id="1036181.SAMN05421756_101643"/>
<dbReference type="EMBL" id="FOFA01000001">
    <property type="protein sequence ID" value="SEP77235.1"/>
    <property type="molecule type" value="Genomic_DNA"/>
</dbReference>
<dbReference type="GO" id="GO:0003700">
    <property type="term" value="F:DNA-binding transcription factor activity"/>
    <property type="evidence" value="ECO:0007669"/>
    <property type="project" value="InterPro"/>
</dbReference>
<dbReference type="Pfam" id="PF04545">
    <property type="entry name" value="Sigma70_r4"/>
    <property type="match status" value="1"/>
</dbReference>
<dbReference type="GO" id="GO:0006352">
    <property type="term" value="P:DNA-templated transcription initiation"/>
    <property type="evidence" value="ECO:0007669"/>
    <property type="project" value="InterPro"/>
</dbReference>
<dbReference type="InterPro" id="IPR013324">
    <property type="entry name" value="RNA_pol_sigma_r3/r4-like"/>
</dbReference>